<evidence type="ECO:0000313" key="5">
    <source>
        <dbReference type="EMBL" id="AWH84594.1"/>
    </source>
</evidence>
<dbReference type="InterPro" id="IPR000683">
    <property type="entry name" value="Gfo/Idh/MocA-like_OxRdtase_N"/>
</dbReference>
<dbReference type="InterPro" id="IPR051317">
    <property type="entry name" value="Gfo/Idh/MocA_oxidoreduct"/>
</dbReference>
<dbReference type="Pfam" id="PF01408">
    <property type="entry name" value="GFO_IDH_MocA"/>
    <property type="match status" value="1"/>
</dbReference>
<dbReference type="OrthoDB" id="9815825at2"/>
<dbReference type="Gene3D" id="3.30.360.10">
    <property type="entry name" value="Dihydrodipicolinate Reductase, domain 2"/>
    <property type="match status" value="1"/>
</dbReference>
<keyword evidence="6" id="KW-1185">Reference proteome</keyword>
<dbReference type="GO" id="GO:0000166">
    <property type="term" value="F:nucleotide binding"/>
    <property type="evidence" value="ECO:0007669"/>
    <property type="project" value="InterPro"/>
</dbReference>
<dbReference type="InterPro" id="IPR036291">
    <property type="entry name" value="NAD(P)-bd_dom_sf"/>
</dbReference>
<reference evidence="5 6" key="1">
    <citation type="submission" date="2018-04" db="EMBL/GenBank/DDBJ databases">
        <title>Genome sequencing of Flavobacterium sp. HYN0059.</title>
        <authorList>
            <person name="Yi H."/>
            <person name="Baek C."/>
        </authorList>
    </citation>
    <scope>NUCLEOTIDE SEQUENCE [LARGE SCALE GENOMIC DNA]</scope>
    <source>
        <strain evidence="5 6">HYN0059</strain>
    </source>
</reference>
<comment type="similarity">
    <text evidence="1">Belongs to the Gfo/Idh/MocA family.</text>
</comment>
<feature type="domain" description="Gfo/Idh/MocA-like oxidoreductase C-terminal" evidence="4">
    <location>
        <begin position="132"/>
        <end position="346"/>
    </location>
</feature>
<evidence type="ECO:0000259" key="3">
    <source>
        <dbReference type="Pfam" id="PF01408"/>
    </source>
</evidence>
<dbReference type="AlphaFoldDB" id="A0A2S1QW28"/>
<evidence type="ECO:0000313" key="6">
    <source>
        <dbReference type="Proteomes" id="UP000244929"/>
    </source>
</evidence>
<gene>
    <name evidence="5" type="ORF">HYN59_05440</name>
</gene>
<evidence type="ECO:0000256" key="1">
    <source>
        <dbReference type="ARBA" id="ARBA00010928"/>
    </source>
</evidence>
<evidence type="ECO:0000256" key="2">
    <source>
        <dbReference type="ARBA" id="ARBA00023002"/>
    </source>
</evidence>
<dbReference type="SUPFAM" id="SSF51735">
    <property type="entry name" value="NAD(P)-binding Rossmann-fold domains"/>
    <property type="match status" value="1"/>
</dbReference>
<dbReference type="InterPro" id="IPR004104">
    <property type="entry name" value="Gfo/Idh/MocA-like_OxRdtase_C"/>
</dbReference>
<sequence>MKTIKTALLSYGMSGKVFHAPFLEMHPGFELTGSWERSKKLIQQDYPDVKSYGSLEELLADDVDLVIVNTPVDTHYEYAKKVLEAGKHALVEKAFTTTVAQAEELDALAKQKGLKLAVFQNRRWDSDLKTVKQVLDQKVLGEIVEAEFRFDRYNPNLSPKAWKEDNNPGAGILMDLGSHLIDQALYLFGFPEAVFADIRRLRENSQVDDDFSIMLYYPDKRVKLHSGFFVREGVPAYTLHGRKGSFLKQRGDIQEDVLKTGQKPNLEDWGTEPEEKAGFLHTEHDGELFRGHIPTQQGNYYSLFDGLYKSITENIQEPVTAEDGIRVLKIIAAAQQSSAQRKVVDLGAV</sequence>
<name>A0A2S1QW28_9FLAO</name>
<keyword evidence="2" id="KW-0560">Oxidoreductase</keyword>
<dbReference type="PANTHER" id="PTHR43708:SF5">
    <property type="entry name" value="CONSERVED EXPRESSED OXIDOREDUCTASE (EUROFUNG)-RELATED"/>
    <property type="match status" value="1"/>
</dbReference>
<dbReference type="GO" id="GO:0016491">
    <property type="term" value="F:oxidoreductase activity"/>
    <property type="evidence" value="ECO:0007669"/>
    <property type="project" value="UniProtKB-KW"/>
</dbReference>
<dbReference type="Pfam" id="PF02894">
    <property type="entry name" value="GFO_IDH_MocA_C"/>
    <property type="match status" value="1"/>
</dbReference>
<dbReference type="Proteomes" id="UP000244929">
    <property type="component" value="Chromosome"/>
</dbReference>
<protein>
    <submittedName>
        <fullName evidence="5">Oxidoreductase</fullName>
    </submittedName>
</protein>
<dbReference type="PANTHER" id="PTHR43708">
    <property type="entry name" value="CONSERVED EXPRESSED OXIDOREDUCTASE (EUROFUNG)"/>
    <property type="match status" value="1"/>
</dbReference>
<dbReference type="RefSeq" id="WP_108777300.1">
    <property type="nucleotide sequence ID" value="NZ_CP029186.1"/>
</dbReference>
<organism evidence="5 6">
    <name type="scientific">Flavobacterium album</name>
    <dbReference type="NCBI Taxonomy" id="2175091"/>
    <lineage>
        <taxon>Bacteria</taxon>
        <taxon>Pseudomonadati</taxon>
        <taxon>Bacteroidota</taxon>
        <taxon>Flavobacteriia</taxon>
        <taxon>Flavobacteriales</taxon>
        <taxon>Flavobacteriaceae</taxon>
        <taxon>Flavobacterium</taxon>
    </lineage>
</organism>
<evidence type="ECO:0000259" key="4">
    <source>
        <dbReference type="Pfam" id="PF02894"/>
    </source>
</evidence>
<dbReference type="KEGG" id="falb:HYN59_05440"/>
<proteinExistence type="inferred from homology"/>
<dbReference type="Gene3D" id="3.40.50.720">
    <property type="entry name" value="NAD(P)-binding Rossmann-like Domain"/>
    <property type="match status" value="1"/>
</dbReference>
<dbReference type="EMBL" id="CP029186">
    <property type="protein sequence ID" value="AWH84594.1"/>
    <property type="molecule type" value="Genomic_DNA"/>
</dbReference>
<accession>A0A2S1QW28</accession>
<feature type="domain" description="Gfo/Idh/MocA-like oxidoreductase N-terminal" evidence="3">
    <location>
        <begin position="7"/>
        <end position="118"/>
    </location>
</feature>